<dbReference type="PANTHER" id="PTHR33021">
    <property type="entry name" value="BLUE COPPER PROTEIN"/>
    <property type="match status" value="1"/>
</dbReference>
<evidence type="ECO:0000259" key="12">
    <source>
        <dbReference type="PROSITE" id="PS51485"/>
    </source>
</evidence>
<keyword evidence="4 10" id="KW-0472">Membrane</keyword>
<dbReference type="Gene3D" id="2.60.40.420">
    <property type="entry name" value="Cupredoxins - blue copper proteins"/>
    <property type="match status" value="1"/>
</dbReference>
<evidence type="ECO:0000313" key="14">
    <source>
        <dbReference type="Proteomes" id="UP001229421"/>
    </source>
</evidence>
<dbReference type="GO" id="GO:0009055">
    <property type="term" value="F:electron transfer activity"/>
    <property type="evidence" value="ECO:0007669"/>
    <property type="project" value="InterPro"/>
</dbReference>
<keyword evidence="7" id="KW-0449">Lipoprotein</keyword>
<keyword evidence="3 11" id="KW-0732">Signal</keyword>
<keyword evidence="6" id="KW-0325">Glycoprotein</keyword>
<comment type="similarity">
    <text evidence="8">Belongs to the early nodulin-like (ENODL) family.</text>
</comment>
<evidence type="ECO:0000256" key="3">
    <source>
        <dbReference type="ARBA" id="ARBA00022729"/>
    </source>
</evidence>
<evidence type="ECO:0000256" key="9">
    <source>
        <dbReference type="SAM" id="MobiDB-lite"/>
    </source>
</evidence>
<keyword evidence="10" id="KW-0812">Transmembrane</keyword>
<evidence type="ECO:0000256" key="11">
    <source>
        <dbReference type="SAM" id="SignalP"/>
    </source>
</evidence>
<evidence type="ECO:0000256" key="10">
    <source>
        <dbReference type="SAM" id="Phobius"/>
    </source>
</evidence>
<name>A0AAD8KC20_TARER</name>
<organism evidence="13 14">
    <name type="scientific">Tagetes erecta</name>
    <name type="common">African marigold</name>
    <dbReference type="NCBI Taxonomy" id="13708"/>
    <lineage>
        <taxon>Eukaryota</taxon>
        <taxon>Viridiplantae</taxon>
        <taxon>Streptophyta</taxon>
        <taxon>Embryophyta</taxon>
        <taxon>Tracheophyta</taxon>
        <taxon>Spermatophyta</taxon>
        <taxon>Magnoliopsida</taxon>
        <taxon>eudicotyledons</taxon>
        <taxon>Gunneridae</taxon>
        <taxon>Pentapetalae</taxon>
        <taxon>asterids</taxon>
        <taxon>campanulids</taxon>
        <taxon>Asterales</taxon>
        <taxon>Asteraceae</taxon>
        <taxon>Asteroideae</taxon>
        <taxon>Heliantheae alliance</taxon>
        <taxon>Tageteae</taxon>
        <taxon>Tagetes</taxon>
    </lineage>
</organism>
<feature type="signal peptide" evidence="11">
    <location>
        <begin position="1"/>
        <end position="30"/>
    </location>
</feature>
<proteinExistence type="inferred from homology"/>
<evidence type="ECO:0000256" key="4">
    <source>
        <dbReference type="ARBA" id="ARBA00023136"/>
    </source>
</evidence>
<dbReference type="GO" id="GO:0005886">
    <property type="term" value="C:plasma membrane"/>
    <property type="evidence" value="ECO:0007669"/>
    <property type="project" value="UniProtKB-SubCell"/>
</dbReference>
<sequence>MALASKSFSTLLCTFFFFFAISVVVSSVSATEFQVGGVVGWRIPAVNESQLYNVWASRRRFFIGDSLRFRYNNDSVVVVEKWGFYHCNSSKPIASFNDGDTVINLDNAGTMYFISGDADRCKQGVNMMLEVMSPGPVRYFPPSISNPPEDSYSSMAPAPSQGLSRGDSPVMSPGPLSDSVVSVSVSGYVTAVIVGLGLWALKP</sequence>
<dbReference type="InterPro" id="IPR039391">
    <property type="entry name" value="Phytocyanin-like"/>
</dbReference>
<keyword evidence="2" id="KW-0336">GPI-anchor</keyword>
<evidence type="ECO:0000256" key="5">
    <source>
        <dbReference type="ARBA" id="ARBA00023157"/>
    </source>
</evidence>
<feature type="domain" description="Phytocyanin" evidence="12">
    <location>
        <begin position="31"/>
        <end position="133"/>
    </location>
</feature>
<dbReference type="PROSITE" id="PS51485">
    <property type="entry name" value="PHYTOCYANIN"/>
    <property type="match status" value="1"/>
</dbReference>
<dbReference type="Proteomes" id="UP001229421">
    <property type="component" value="Unassembled WGS sequence"/>
</dbReference>
<dbReference type="FunFam" id="2.60.40.420:FF:000010">
    <property type="entry name" value="Early nodulin-like protein 1"/>
    <property type="match status" value="1"/>
</dbReference>
<keyword evidence="14" id="KW-1185">Reference proteome</keyword>
<evidence type="ECO:0000256" key="1">
    <source>
        <dbReference type="ARBA" id="ARBA00004609"/>
    </source>
</evidence>
<comment type="caution">
    <text evidence="13">The sequence shown here is derived from an EMBL/GenBank/DDBJ whole genome shotgun (WGS) entry which is preliminary data.</text>
</comment>
<reference evidence="13" key="1">
    <citation type="journal article" date="2023" name="bioRxiv">
        <title>Improved chromosome-level genome assembly for marigold (Tagetes erecta).</title>
        <authorList>
            <person name="Jiang F."/>
            <person name="Yuan L."/>
            <person name="Wang S."/>
            <person name="Wang H."/>
            <person name="Xu D."/>
            <person name="Wang A."/>
            <person name="Fan W."/>
        </authorList>
    </citation>
    <scope>NUCLEOTIDE SEQUENCE</scope>
    <source>
        <strain evidence="13">WSJ</strain>
        <tissue evidence="13">Leaf</tissue>
    </source>
</reference>
<evidence type="ECO:0000256" key="7">
    <source>
        <dbReference type="ARBA" id="ARBA00023288"/>
    </source>
</evidence>
<protein>
    <recommendedName>
        <fullName evidence="12">Phytocyanin domain-containing protein</fullName>
    </recommendedName>
</protein>
<feature type="chain" id="PRO_5041979465" description="Phytocyanin domain-containing protein" evidence="11">
    <location>
        <begin position="31"/>
        <end position="203"/>
    </location>
</feature>
<comment type="subcellular location">
    <subcellularLocation>
        <location evidence="1">Cell membrane</location>
        <topology evidence="1">Lipid-anchor</topology>
        <topology evidence="1">GPI-anchor</topology>
    </subcellularLocation>
</comment>
<dbReference type="Pfam" id="PF02298">
    <property type="entry name" value="Cu_bind_like"/>
    <property type="match status" value="1"/>
</dbReference>
<accession>A0AAD8KC20</accession>
<dbReference type="GO" id="GO:0098552">
    <property type="term" value="C:side of membrane"/>
    <property type="evidence" value="ECO:0007669"/>
    <property type="project" value="UniProtKB-KW"/>
</dbReference>
<evidence type="ECO:0000256" key="8">
    <source>
        <dbReference type="ARBA" id="ARBA00035011"/>
    </source>
</evidence>
<dbReference type="PANTHER" id="PTHR33021:SF234">
    <property type="entry name" value="EARLY NODULIN-LIKE PROTEIN 7"/>
    <property type="match status" value="1"/>
</dbReference>
<keyword evidence="10" id="KW-1133">Transmembrane helix</keyword>
<feature type="region of interest" description="Disordered" evidence="9">
    <location>
        <begin position="148"/>
        <end position="171"/>
    </location>
</feature>
<feature type="transmembrane region" description="Helical" evidence="10">
    <location>
        <begin position="180"/>
        <end position="201"/>
    </location>
</feature>
<dbReference type="InterPro" id="IPR003245">
    <property type="entry name" value="Phytocyanin_dom"/>
</dbReference>
<dbReference type="SUPFAM" id="SSF49503">
    <property type="entry name" value="Cupredoxins"/>
    <property type="match status" value="1"/>
</dbReference>
<keyword evidence="5" id="KW-1015">Disulfide bond</keyword>
<evidence type="ECO:0000256" key="6">
    <source>
        <dbReference type="ARBA" id="ARBA00023180"/>
    </source>
</evidence>
<gene>
    <name evidence="13" type="ORF">QVD17_25977</name>
</gene>
<dbReference type="EMBL" id="JAUHHV010000007">
    <property type="protein sequence ID" value="KAK1416860.1"/>
    <property type="molecule type" value="Genomic_DNA"/>
</dbReference>
<dbReference type="InterPro" id="IPR008972">
    <property type="entry name" value="Cupredoxin"/>
</dbReference>
<evidence type="ECO:0000313" key="13">
    <source>
        <dbReference type="EMBL" id="KAK1416860.1"/>
    </source>
</evidence>
<evidence type="ECO:0000256" key="2">
    <source>
        <dbReference type="ARBA" id="ARBA00022622"/>
    </source>
</evidence>
<dbReference type="AlphaFoldDB" id="A0AAD8KC20"/>